<keyword evidence="2" id="KW-1185">Reference proteome</keyword>
<dbReference type="Gramene" id="ERN02281">
    <property type="protein sequence ID" value="ERN02281"/>
    <property type="gene ID" value="AMTR_s00084p00048260"/>
</dbReference>
<evidence type="ECO:0000313" key="2">
    <source>
        <dbReference type="Proteomes" id="UP000017836"/>
    </source>
</evidence>
<organism evidence="1 2">
    <name type="scientific">Amborella trichopoda</name>
    <dbReference type="NCBI Taxonomy" id="13333"/>
    <lineage>
        <taxon>Eukaryota</taxon>
        <taxon>Viridiplantae</taxon>
        <taxon>Streptophyta</taxon>
        <taxon>Embryophyta</taxon>
        <taxon>Tracheophyta</taxon>
        <taxon>Spermatophyta</taxon>
        <taxon>Magnoliopsida</taxon>
        <taxon>Amborellales</taxon>
        <taxon>Amborellaceae</taxon>
        <taxon>Amborella</taxon>
    </lineage>
</organism>
<dbReference type="AlphaFoldDB" id="W1P3Y4"/>
<dbReference type="EMBL" id="KI394648">
    <property type="protein sequence ID" value="ERN02281.1"/>
    <property type="molecule type" value="Genomic_DNA"/>
</dbReference>
<dbReference type="HOGENOM" id="CLU_2691094_0_0_1"/>
<dbReference type="Proteomes" id="UP000017836">
    <property type="component" value="Unassembled WGS sequence"/>
</dbReference>
<name>W1P3Y4_AMBTC</name>
<proteinExistence type="predicted"/>
<sequence>MNLKSTEIMTFRFGRMFGVVCSSQVDTFVRGTCQITCFGSLDSTKRYRQIPYNGRGGRQRGRCLRTRETSFDIR</sequence>
<accession>W1P3Y4</accession>
<evidence type="ECO:0000313" key="1">
    <source>
        <dbReference type="EMBL" id="ERN02281.1"/>
    </source>
</evidence>
<protein>
    <submittedName>
        <fullName evidence="1">Uncharacterized protein</fullName>
    </submittedName>
</protein>
<reference evidence="1" key="1">
    <citation type="submission" date="2013-08" db="EMBL/GenBank/DDBJ databases">
        <authorList>
            <person name="Albert V.A."/>
            <person name="Barbazuk W.B."/>
            <person name="Chamala S."/>
            <person name="Chanderbali A.S."/>
            <person name="dePamphilis C.W."/>
            <person name="Der J.P."/>
            <person name="Estill J.C."/>
            <person name="Leebens-Mack J."/>
            <person name="Ma H."/>
            <person name="Palmer J.D."/>
            <person name="Rounsley S."/>
            <person name="Sankoff D."/>
            <person name="Schuster S.C."/>
            <person name="Soltis D.E."/>
            <person name="Soltis P.S."/>
            <person name="Wessler S.R."/>
            <person name="Wing R.A."/>
        </authorList>
    </citation>
    <scope>NUCLEOTIDE SEQUENCE</scope>
    <source>
        <tissue evidence="1">Leaf</tissue>
    </source>
</reference>
<gene>
    <name evidence="1" type="ORF">AMTR_s00084p00048260</name>
</gene>